<organism evidence="6 7">
    <name type="scientific">Thermostichus vulcanus str. 'Rupite'</name>
    <dbReference type="NCBI Taxonomy" id="2813851"/>
    <lineage>
        <taxon>Bacteria</taxon>
        <taxon>Bacillati</taxon>
        <taxon>Cyanobacteriota</taxon>
        <taxon>Cyanophyceae</taxon>
        <taxon>Thermostichales</taxon>
        <taxon>Thermostichaceae</taxon>
        <taxon>Thermostichus</taxon>
    </lineage>
</organism>
<evidence type="ECO:0000256" key="4">
    <source>
        <dbReference type="ARBA" id="ARBA00023136"/>
    </source>
</evidence>
<keyword evidence="7" id="KW-1185">Reference proteome</keyword>
<feature type="transmembrane region" description="Helical" evidence="5">
    <location>
        <begin position="126"/>
        <end position="147"/>
    </location>
</feature>
<evidence type="ECO:0000256" key="1">
    <source>
        <dbReference type="ARBA" id="ARBA00004370"/>
    </source>
</evidence>
<dbReference type="RefSeq" id="WP_244352208.1">
    <property type="nucleotide sequence ID" value="NZ_JAFIRA010000045.1"/>
</dbReference>
<proteinExistence type="predicted"/>
<dbReference type="InterPro" id="IPR001129">
    <property type="entry name" value="Membr-assoc_MAPEG"/>
</dbReference>
<dbReference type="Pfam" id="PF01124">
    <property type="entry name" value="MAPEG"/>
    <property type="match status" value="1"/>
</dbReference>
<feature type="transmembrane region" description="Helical" evidence="5">
    <location>
        <begin position="88"/>
        <end position="114"/>
    </location>
</feature>
<dbReference type="PANTHER" id="PTHR35371:SF1">
    <property type="entry name" value="BLR7753 PROTEIN"/>
    <property type="match status" value="1"/>
</dbReference>
<sequence>MSQNLPLEAIPLFSIAAAMFLVYLPMGVVGYARARVGYDTSAPRAMFDRLPPYGQRATWAHENGFETFGMFAAAALIAYVTGPHSDPWYFGLTGAEGVAVLCGVFLVARLFYNLCYIADIPIGRSLCFLAGSLSTLGLLLISLLPLLQTGLA</sequence>
<dbReference type="EMBL" id="JAFIRA010000045">
    <property type="protein sequence ID" value="MCJ2544052.1"/>
    <property type="molecule type" value="Genomic_DNA"/>
</dbReference>
<keyword evidence="4 5" id="KW-0472">Membrane</keyword>
<keyword evidence="3 5" id="KW-1133">Transmembrane helix</keyword>
<dbReference type="PANTHER" id="PTHR35371">
    <property type="entry name" value="INNER MEMBRANE PROTEIN"/>
    <property type="match status" value="1"/>
</dbReference>
<gene>
    <name evidence="6" type="ORF">JX360_14255</name>
</gene>
<comment type="caution">
    <text evidence="6">The sequence shown here is derived from an EMBL/GenBank/DDBJ whole genome shotgun (WGS) entry which is preliminary data.</text>
</comment>
<feature type="transmembrane region" description="Helical" evidence="5">
    <location>
        <begin position="65"/>
        <end position="82"/>
    </location>
</feature>
<evidence type="ECO:0000256" key="2">
    <source>
        <dbReference type="ARBA" id="ARBA00022692"/>
    </source>
</evidence>
<comment type="subcellular location">
    <subcellularLocation>
        <location evidence="1">Membrane</location>
    </subcellularLocation>
</comment>
<keyword evidence="2 5" id="KW-0812">Transmembrane</keyword>
<accession>A0ABT0CE46</accession>
<evidence type="ECO:0000256" key="3">
    <source>
        <dbReference type="ARBA" id="ARBA00022989"/>
    </source>
</evidence>
<dbReference type="InterPro" id="IPR023352">
    <property type="entry name" value="MAPEG-like_dom_sf"/>
</dbReference>
<reference evidence="6" key="1">
    <citation type="submission" date="2021-02" db="EMBL/GenBank/DDBJ databases">
        <title>The CRISPR/cas machinery reduction and long-range gene transfer in the hot spring cyanobacterium Synechococcus.</title>
        <authorList>
            <person name="Dvorak P."/>
            <person name="Jahodarova E."/>
            <person name="Hasler P."/>
            <person name="Poulickova A."/>
        </authorList>
    </citation>
    <scope>NUCLEOTIDE SEQUENCE</scope>
    <source>
        <strain evidence="6">Rupite</strain>
    </source>
</reference>
<evidence type="ECO:0000313" key="6">
    <source>
        <dbReference type="EMBL" id="MCJ2544052.1"/>
    </source>
</evidence>
<name>A0ABT0CE46_THEVL</name>
<evidence type="ECO:0000256" key="5">
    <source>
        <dbReference type="SAM" id="Phobius"/>
    </source>
</evidence>
<feature type="transmembrane region" description="Helical" evidence="5">
    <location>
        <begin position="12"/>
        <end position="32"/>
    </location>
</feature>
<dbReference type="Proteomes" id="UP000830835">
    <property type="component" value="Unassembled WGS sequence"/>
</dbReference>
<dbReference type="SUPFAM" id="SSF161084">
    <property type="entry name" value="MAPEG domain-like"/>
    <property type="match status" value="1"/>
</dbReference>
<evidence type="ECO:0000313" key="7">
    <source>
        <dbReference type="Proteomes" id="UP000830835"/>
    </source>
</evidence>
<dbReference type="Gene3D" id="1.20.120.550">
    <property type="entry name" value="Membrane associated eicosanoid/glutathione metabolism-like domain"/>
    <property type="match status" value="1"/>
</dbReference>
<protein>
    <submittedName>
        <fullName evidence="6">MAPEG family protein</fullName>
    </submittedName>
</protein>